<evidence type="ECO:0000256" key="6">
    <source>
        <dbReference type="ARBA" id="ARBA00035120"/>
    </source>
</evidence>
<dbReference type="PANTHER" id="PTHR28259">
    <property type="entry name" value="FLUORIDE EXPORT PROTEIN 1-RELATED"/>
    <property type="match status" value="1"/>
</dbReference>
<feature type="transmembrane region" description="Helical" evidence="8">
    <location>
        <begin position="140"/>
        <end position="163"/>
    </location>
</feature>
<dbReference type="GO" id="GO:1903425">
    <property type="term" value="F:fluoride transmembrane transporter activity"/>
    <property type="evidence" value="ECO:0007669"/>
    <property type="project" value="TreeGrafter"/>
</dbReference>
<dbReference type="HAMAP" id="MF_00454">
    <property type="entry name" value="FluC"/>
    <property type="match status" value="1"/>
</dbReference>
<reference evidence="9" key="1">
    <citation type="submission" date="2018-06" db="EMBL/GenBank/DDBJ databases">
        <authorList>
            <person name="Zhirakovskaya E."/>
        </authorList>
    </citation>
    <scope>NUCLEOTIDE SEQUENCE</scope>
</reference>
<feature type="transmembrane region" description="Helical" evidence="8">
    <location>
        <begin position="46"/>
        <end position="64"/>
    </location>
</feature>
<keyword evidence="2" id="KW-1003">Cell membrane</keyword>
<dbReference type="PANTHER" id="PTHR28259:SF1">
    <property type="entry name" value="FLUORIDE EXPORT PROTEIN 1-RELATED"/>
    <property type="match status" value="1"/>
</dbReference>
<sequence>MLRLSALHRSLKYNAQARRPKQACRPELFAHRLCLKHPGAERKLKTIIFLAIGGTAGTLLRYWLSMLVQNASKGTLPIGTFTVNMLGCFLFGAVWSLAEGRITLSPHLRLLILVGFMGAFTTFSTFAFESGSLLRESQFTAAIINVFAQNVIGIIALLIGIALGRAL</sequence>
<accession>A0A3B0QZY4</accession>
<dbReference type="GO" id="GO:0005886">
    <property type="term" value="C:plasma membrane"/>
    <property type="evidence" value="ECO:0007669"/>
    <property type="project" value="UniProtKB-SubCell"/>
</dbReference>
<evidence type="ECO:0000256" key="2">
    <source>
        <dbReference type="ARBA" id="ARBA00022475"/>
    </source>
</evidence>
<feature type="transmembrane region" description="Helical" evidence="8">
    <location>
        <begin position="110"/>
        <end position="128"/>
    </location>
</feature>
<dbReference type="AlphaFoldDB" id="A0A3B0QZY4"/>
<comment type="subcellular location">
    <subcellularLocation>
        <location evidence="1">Cell membrane</location>
        <topology evidence="1">Multi-pass membrane protein</topology>
    </subcellularLocation>
</comment>
<dbReference type="InterPro" id="IPR003691">
    <property type="entry name" value="FluC"/>
</dbReference>
<evidence type="ECO:0000256" key="4">
    <source>
        <dbReference type="ARBA" id="ARBA00022989"/>
    </source>
</evidence>
<dbReference type="EMBL" id="UOEA01000080">
    <property type="protein sequence ID" value="VAV85037.1"/>
    <property type="molecule type" value="Genomic_DNA"/>
</dbReference>
<evidence type="ECO:0000256" key="8">
    <source>
        <dbReference type="SAM" id="Phobius"/>
    </source>
</evidence>
<evidence type="ECO:0000256" key="7">
    <source>
        <dbReference type="ARBA" id="ARBA00035585"/>
    </source>
</evidence>
<organism evidence="9">
    <name type="scientific">hydrothermal vent metagenome</name>
    <dbReference type="NCBI Taxonomy" id="652676"/>
    <lineage>
        <taxon>unclassified sequences</taxon>
        <taxon>metagenomes</taxon>
        <taxon>ecological metagenomes</taxon>
    </lineage>
</organism>
<comment type="catalytic activity">
    <reaction evidence="7">
        <text>fluoride(in) = fluoride(out)</text>
        <dbReference type="Rhea" id="RHEA:76159"/>
        <dbReference type="ChEBI" id="CHEBI:17051"/>
    </reaction>
    <physiologicalReaction direction="left-to-right" evidence="7">
        <dbReference type="Rhea" id="RHEA:76160"/>
    </physiologicalReaction>
</comment>
<dbReference type="NCBIfam" id="TIGR00494">
    <property type="entry name" value="crcB"/>
    <property type="match status" value="1"/>
</dbReference>
<evidence type="ECO:0000256" key="1">
    <source>
        <dbReference type="ARBA" id="ARBA00004651"/>
    </source>
</evidence>
<keyword evidence="5 8" id="KW-0472">Membrane</keyword>
<evidence type="ECO:0000313" key="9">
    <source>
        <dbReference type="EMBL" id="VAV85037.1"/>
    </source>
</evidence>
<protein>
    <submittedName>
        <fullName evidence="9">Fluoride ion transporter CrcB</fullName>
    </submittedName>
</protein>
<feature type="transmembrane region" description="Helical" evidence="8">
    <location>
        <begin position="76"/>
        <end position="98"/>
    </location>
</feature>
<name>A0A3B0QZY4_9ZZZZ</name>
<gene>
    <name evidence="9" type="ORF">MNBD_DELTA01-403</name>
</gene>
<proteinExistence type="inferred from homology"/>
<dbReference type="Pfam" id="PF02537">
    <property type="entry name" value="CRCB"/>
    <property type="match status" value="1"/>
</dbReference>
<evidence type="ECO:0000256" key="5">
    <source>
        <dbReference type="ARBA" id="ARBA00023136"/>
    </source>
</evidence>
<evidence type="ECO:0000256" key="3">
    <source>
        <dbReference type="ARBA" id="ARBA00022692"/>
    </source>
</evidence>
<keyword evidence="3 8" id="KW-0812">Transmembrane</keyword>
<keyword evidence="4 8" id="KW-1133">Transmembrane helix</keyword>
<comment type="similarity">
    <text evidence="6">Belongs to the fluoride channel Fluc/FEX (TC 1.A.43) family.</text>
</comment>